<dbReference type="AlphaFoldDB" id="A0AAE3LGB4"/>
<evidence type="ECO:0000256" key="1">
    <source>
        <dbReference type="SAM" id="Phobius"/>
    </source>
</evidence>
<dbReference type="Proteomes" id="UP001209746">
    <property type="component" value="Unassembled WGS sequence"/>
</dbReference>
<protein>
    <submittedName>
        <fullName evidence="3">Uncharacterized protein</fullName>
    </submittedName>
</protein>
<keyword evidence="4" id="KW-1185">Reference proteome</keyword>
<evidence type="ECO:0000313" key="4">
    <source>
        <dbReference type="Proteomes" id="UP001208186"/>
    </source>
</evidence>
<sequence length="98" mass="10659">MTADDLKRRFWEWLAAVHSDARVAALLRALSIVGIYGGITAFVLGVNPILTPHVLEAVKYSGNTVGLIGMIGLLVHVASLGYYLATKPKHLENGLIRY</sequence>
<dbReference type="RefSeq" id="WP_315907742.1">
    <property type="nucleotide sequence ID" value="NZ_JAOPKC010000001.1"/>
</dbReference>
<reference evidence="3" key="1">
    <citation type="submission" date="2023-02" db="EMBL/GenBank/DDBJ databases">
        <title>Enrichment on poylsaccharides allowed isolation of novel metabolic and taxonomic groups of Haloarchaea.</title>
        <authorList>
            <person name="Sorokin D.Y."/>
            <person name="Elcheninov A.G."/>
            <person name="Khizhniak T.V."/>
            <person name="Kolganova T.V."/>
            <person name="Kublanov I.V."/>
        </authorList>
    </citation>
    <scope>NUCLEOTIDE SEQUENCE</scope>
    <source>
        <strain evidence="2 4">HArc-curdl5-1</strain>
        <strain evidence="3">HArc-curdl7</strain>
    </source>
</reference>
<keyword evidence="1" id="KW-0472">Membrane</keyword>
<gene>
    <name evidence="3" type="ORF">OB914_00275</name>
    <name evidence="2" type="ORF">OB916_02745</name>
</gene>
<organism evidence="3 5">
    <name type="scientific">Halapricum hydrolyticum</name>
    <dbReference type="NCBI Taxonomy" id="2979991"/>
    <lineage>
        <taxon>Archaea</taxon>
        <taxon>Methanobacteriati</taxon>
        <taxon>Methanobacteriota</taxon>
        <taxon>Stenosarchaea group</taxon>
        <taxon>Halobacteria</taxon>
        <taxon>Halobacteriales</taxon>
        <taxon>Haloarculaceae</taxon>
        <taxon>Halapricum</taxon>
    </lineage>
</organism>
<evidence type="ECO:0000313" key="2">
    <source>
        <dbReference type="EMBL" id="MCU4716981.1"/>
    </source>
</evidence>
<accession>A0AAE3LGB4</accession>
<evidence type="ECO:0000313" key="5">
    <source>
        <dbReference type="Proteomes" id="UP001209746"/>
    </source>
</evidence>
<comment type="caution">
    <text evidence="3">The sequence shown here is derived from an EMBL/GenBank/DDBJ whole genome shotgun (WGS) entry which is preliminary data.</text>
</comment>
<feature type="transmembrane region" description="Helical" evidence="1">
    <location>
        <begin position="64"/>
        <end position="85"/>
    </location>
</feature>
<keyword evidence="1" id="KW-1133">Transmembrane helix</keyword>
<keyword evidence="1" id="KW-0812">Transmembrane</keyword>
<dbReference type="EMBL" id="JAOPKD010000001">
    <property type="protein sequence ID" value="MCU4725414.1"/>
    <property type="molecule type" value="Genomic_DNA"/>
</dbReference>
<proteinExistence type="predicted"/>
<dbReference type="Proteomes" id="UP001208186">
    <property type="component" value="Unassembled WGS sequence"/>
</dbReference>
<name>A0AAE3LGB4_9EURY</name>
<feature type="transmembrane region" description="Helical" evidence="1">
    <location>
        <begin position="21"/>
        <end position="44"/>
    </location>
</feature>
<evidence type="ECO:0000313" key="3">
    <source>
        <dbReference type="EMBL" id="MCU4725414.1"/>
    </source>
</evidence>
<dbReference type="EMBL" id="JAOPKC010000001">
    <property type="protein sequence ID" value="MCU4716981.1"/>
    <property type="molecule type" value="Genomic_DNA"/>
</dbReference>